<evidence type="ECO:0000313" key="1">
    <source>
        <dbReference type="EMBL" id="KAG5649234.1"/>
    </source>
</evidence>
<accession>A0A9P7GGK5</accession>
<organism evidence="1 2">
    <name type="scientific">Sphagnurus paluster</name>
    <dbReference type="NCBI Taxonomy" id="117069"/>
    <lineage>
        <taxon>Eukaryota</taxon>
        <taxon>Fungi</taxon>
        <taxon>Dikarya</taxon>
        <taxon>Basidiomycota</taxon>
        <taxon>Agaricomycotina</taxon>
        <taxon>Agaricomycetes</taxon>
        <taxon>Agaricomycetidae</taxon>
        <taxon>Agaricales</taxon>
        <taxon>Tricholomatineae</taxon>
        <taxon>Lyophyllaceae</taxon>
        <taxon>Sphagnurus</taxon>
    </lineage>
</organism>
<comment type="caution">
    <text evidence="1">The sequence shown here is derived from an EMBL/GenBank/DDBJ whole genome shotgun (WGS) entry which is preliminary data.</text>
</comment>
<dbReference type="AlphaFoldDB" id="A0A9P7GGK5"/>
<reference evidence="1" key="1">
    <citation type="submission" date="2021-02" db="EMBL/GenBank/DDBJ databases">
        <authorList>
            <person name="Nieuwenhuis M."/>
            <person name="Van De Peppel L.J.J."/>
        </authorList>
    </citation>
    <scope>NUCLEOTIDE SEQUENCE</scope>
    <source>
        <strain evidence="1">D49</strain>
    </source>
</reference>
<proteinExistence type="predicted"/>
<dbReference type="Proteomes" id="UP000717328">
    <property type="component" value="Unassembled WGS sequence"/>
</dbReference>
<name>A0A9P7GGK5_9AGAR</name>
<dbReference type="OrthoDB" id="3246013at2759"/>
<gene>
    <name evidence="1" type="ORF">H0H81_005225</name>
</gene>
<keyword evidence="2" id="KW-1185">Reference proteome</keyword>
<dbReference type="EMBL" id="JABCKI010001326">
    <property type="protein sequence ID" value="KAG5649234.1"/>
    <property type="molecule type" value="Genomic_DNA"/>
</dbReference>
<sequence length="211" mass="23805">MKVYLPAISGHVPQQMVRALSAFLEFCYLVQRFELTEDTLAAIDTALDQFHVEREIFITSGVWKDFLLPRQHSLKHYRQLIQEFGAPNGLCSSITESKHIKAVKEPWRQSNHNEPLGQMLLINQHLVKLAATRVDFEARGMLNISITSQPLPTPGDMPHPVAQVDDADVEDDPGMTSLGDVQLAKSPARKYPKQLQLLAAFIHQPQLAEYI</sequence>
<protein>
    <submittedName>
        <fullName evidence="1">Uncharacterized protein</fullName>
    </submittedName>
</protein>
<evidence type="ECO:0000313" key="2">
    <source>
        <dbReference type="Proteomes" id="UP000717328"/>
    </source>
</evidence>
<reference evidence="1" key="2">
    <citation type="submission" date="2021-10" db="EMBL/GenBank/DDBJ databases">
        <title>Phylogenomics reveals ancestral predisposition of the termite-cultivated fungus Termitomyces towards a domesticated lifestyle.</title>
        <authorList>
            <person name="Auxier B."/>
            <person name="Grum-Grzhimaylo A."/>
            <person name="Cardenas M.E."/>
            <person name="Lodge J.D."/>
            <person name="Laessoe T."/>
            <person name="Pedersen O."/>
            <person name="Smith M.E."/>
            <person name="Kuyper T.W."/>
            <person name="Franco-Molano E.A."/>
            <person name="Baroni T.J."/>
            <person name="Aanen D.K."/>
        </authorList>
    </citation>
    <scope>NUCLEOTIDE SEQUENCE</scope>
    <source>
        <strain evidence="1">D49</strain>
    </source>
</reference>